<gene>
    <name evidence="1" type="ORF">MRATA1EN22A_LOCUS7142</name>
</gene>
<protein>
    <submittedName>
        <fullName evidence="1">Uncharacterized protein</fullName>
    </submittedName>
</protein>
<evidence type="ECO:0000313" key="1">
    <source>
        <dbReference type="EMBL" id="CAM9765772.1"/>
    </source>
</evidence>
<accession>A0AC59YK16</accession>
<organism evidence="1 2">
    <name type="scientific">Rangifer tarandus platyrhynchus</name>
    <name type="common">Svalbard reindeer</name>
    <dbReference type="NCBI Taxonomy" id="3082113"/>
    <lineage>
        <taxon>Eukaryota</taxon>
        <taxon>Metazoa</taxon>
        <taxon>Chordata</taxon>
        <taxon>Craniata</taxon>
        <taxon>Vertebrata</taxon>
        <taxon>Euteleostomi</taxon>
        <taxon>Mammalia</taxon>
        <taxon>Eutheria</taxon>
        <taxon>Laurasiatheria</taxon>
        <taxon>Artiodactyla</taxon>
        <taxon>Ruminantia</taxon>
        <taxon>Pecora</taxon>
        <taxon>Cervidae</taxon>
        <taxon>Odocoileinae</taxon>
        <taxon>Rangifer</taxon>
    </lineage>
</organism>
<dbReference type="Proteomes" id="UP001162501">
    <property type="component" value="Chromosome 17"/>
</dbReference>
<reference evidence="1" key="2">
    <citation type="submission" date="2025-03" db="EMBL/GenBank/DDBJ databases">
        <authorList>
            <consortium name="ELIXIR-Norway"/>
            <consortium name="Elixir Norway"/>
        </authorList>
    </citation>
    <scope>NUCLEOTIDE SEQUENCE</scope>
</reference>
<evidence type="ECO:0000313" key="2">
    <source>
        <dbReference type="Proteomes" id="UP001162501"/>
    </source>
</evidence>
<dbReference type="EMBL" id="OX596101">
    <property type="protein sequence ID" value="CAM9765772.1"/>
    <property type="molecule type" value="Genomic_DNA"/>
</dbReference>
<proteinExistence type="predicted"/>
<name>A0AC59YK16_RANTA</name>
<reference evidence="1" key="1">
    <citation type="submission" date="2023-05" db="EMBL/GenBank/DDBJ databases">
        <authorList>
            <consortium name="ELIXIR-Norway"/>
        </authorList>
    </citation>
    <scope>NUCLEOTIDE SEQUENCE</scope>
</reference>
<sequence length="123" mass="13411">MPSCPQPWFVVVKEYQNLGNGSPPEALTEGLAAGIGQFSPLDPASLEQSSWRMEPQMYVGTEQGSCVASSNDKGSGDQGMKCSFHLISERARPIAEGIEKSCPLPSAYPLWQQRSPHQMELTQ</sequence>